<gene>
    <name evidence="3" type="ORF">Slin15195_G091430</name>
</gene>
<dbReference type="PRINTS" id="PR00837">
    <property type="entry name" value="V5TPXLIKE"/>
</dbReference>
<reference evidence="3" key="1">
    <citation type="submission" date="2022-06" db="EMBL/GenBank/DDBJ databases">
        <title>Complete genome sequences of two strains of the flax pathogen Septoria linicola.</title>
        <authorList>
            <person name="Lapalu N."/>
            <person name="Simon A."/>
            <person name="Demenou B."/>
            <person name="Paumier D."/>
            <person name="Guillot M.-P."/>
            <person name="Gout L."/>
            <person name="Valade R."/>
        </authorList>
    </citation>
    <scope>NUCLEOTIDE SEQUENCE</scope>
    <source>
        <strain evidence="3">SE15195</strain>
    </source>
</reference>
<protein>
    <submittedName>
        <fullName evidence="3">CAP domain-containing protein</fullName>
    </submittedName>
</protein>
<dbReference type="Gene3D" id="3.40.33.10">
    <property type="entry name" value="CAP"/>
    <property type="match status" value="1"/>
</dbReference>
<name>A0A9Q9AVU6_9PEZI</name>
<feature type="domain" description="SCP" evidence="2">
    <location>
        <begin position="31"/>
        <end position="179"/>
    </location>
</feature>
<dbReference type="InterPro" id="IPR018244">
    <property type="entry name" value="Allrgn_V5/Tpx1_CS"/>
</dbReference>
<dbReference type="SUPFAM" id="SSF55797">
    <property type="entry name" value="PR-1-like"/>
    <property type="match status" value="1"/>
</dbReference>
<dbReference type="EMBL" id="CP099425">
    <property type="protein sequence ID" value="USW55824.1"/>
    <property type="molecule type" value="Genomic_DNA"/>
</dbReference>
<organism evidence="3 4">
    <name type="scientific">Septoria linicola</name>
    <dbReference type="NCBI Taxonomy" id="215465"/>
    <lineage>
        <taxon>Eukaryota</taxon>
        <taxon>Fungi</taxon>
        <taxon>Dikarya</taxon>
        <taxon>Ascomycota</taxon>
        <taxon>Pezizomycotina</taxon>
        <taxon>Dothideomycetes</taxon>
        <taxon>Dothideomycetidae</taxon>
        <taxon>Mycosphaerellales</taxon>
        <taxon>Mycosphaerellaceae</taxon>
        <taxon>Septoria</taxon>
    </lineage>
</organism>
<dbReference type="SMART" id="SM00198">
    <property type="entry name" value="SCP"/>
    <property type="match status" value="1"/>
</dbReference>
<proteinExistence type="predicted"/>
<dbReference type="PANTHER" id="PTHR10334">
    <property type="entry name" value="CYSTEINE-RICH SECRETORY PROTEIN-RELATED"/>
    <property type="match status" value="1"/>
</dbReference>
<dbReference type="Proteomes" id="UP001056384">
    <property type="component" value="Chromosome 8"/>
</dbReference>
<dbReference type="OrthoDB" id="337038at2759"/>
<dbReference type="PRINTS" id="PR00838">
    <property type="entry name" value="V5ALLERGEN"/>
</dbReference>
<dbReference type="GO" id="GO:0005576">
    <property type="term" value="C:extracellular region"/>
    <property type="evidence" value="ECO:0007669"/>
    <property type="project" value="InterPro"/>
</dbReference>
<dbReference type="InterPro" id="IPR035940">
    <property type="entry name" value="CAP_sf"/>
</dbReference>
<dbReference type="InterPro" id="IPR002413">
    <property type="entry name" value="V5_allergen-like"/>
</dbReference>
<evidence type="ECO:0000313" key="4">
    <source>
        <dbReference type="Proteomes" id="UP001056384"/>
    </source>
</evidence>
<dbReference type="InterPro" id="IPR001283">
    <property type="entry name" value="CRISP-related"/>
</dbReference>
<dbReference type="CDD" id="cd05380">
    <property type="entry name" value="CAP_euk"/>
    <property type="match status" value="1"/>
</dbReference>
<accession>A0A9Q9AVU6</accession>
<dbReference type="PROSITE" id="PS01009">
    <property type="entry name" value="CRISP_1"/>
    <property type="match status" value="1"/>
</dbReference>
<keyword evidence="1" id="KW-0732">Signal</keyword>
<evidence type="ECO:0000256" key="1">
    <source>
        <dbReference type="SAM" id="SignalP"/>
    </source>
</evidence>
<dbReference type="InterPro" id="IPR014044">
    <property type="entry name" value="CAP_dom"/>
</dbReference>
<dbReference type="Pfam" id="PF00188">
    <property type="entry name" value="CAP"/>
    <property type="match status" value="1"/>
</dbReference>
<dbReference type="AlphaFoldDB" id="A0A9Q9AVU6"/>
<evidence type="ECO:0000259" key="2">
    <source>
        <dbReference type="SMART" id="SM00198"/>
    </source>
</evidence>
<feature type="signal peptide" evidence="1">
    <location>
        <begin position="1"/>
        <end position="16"/>
    </location>
</feature>
<feature type="chain" id="PRO_5040310306" evidence="1">
    <location>
        <begin position="17"/>
        <end position="214"/>
    </location>
</feature>
<evidence type="ECO:0000313" key="3">
    <source>
        <dbReference type="EMBL" id="USW55824.1"/>
    </source>
</evidence>
<sequence length="214" mass="23386">MQFLTIAAVFAATVSALPTLVQRQEEYTSLNYSQLAVLHHNIHRANHSAPNVTWDDDLAATAKKIADTCNFEHQMDFDGGNYGQNLAAGVKGENISSVITDLWYNGEEPLYPAYGREPTDSEMTNTFHSWGHFTQVVWKNTSIIGCATTHCSGGVANTGSNVLPYLTVCNYKTPGNYGDQYAEQVGGPLGNETIGWDYGRNLTTADLLSVVDLE</sequence>
<keyword evidence="4" id="KW-1185">Reference proteome</keyword>